<evidence type="ECO:0000256" key="8">
    <source>
        <dbReference type="ARBA" id="ARBA00023288"/>
    </source>
</evidence>
<name>A0A1L8EI36_HAEIR</name>
<dbReference type="GO" id="GO:0032222">
    <property type="term" value="P:regulation of synaptic transmission, cholinergic"/>
    <property type="evidence" value="ECO:0007669"/>
    <property type="project" value="InterPro"/>
</dbReference>
<protein>
    <submittedName>
        <fullName evidence="11">Uncharacterized protein</fullName>
    </submittedName>
</protein>
<evidence type="ECO:0000256" key="9">
    <source>
        <dbReference type="SAM" id="Phobius"/>
    </source>
</evidence>
<keyword evidence="2" id="KW-0336">GPI-anchor</keyword>
<evidence type="ECO:0000256" key="6">
    <source>
        <dbReference type="ARBA" id="ARBA00023136"/>
    </source>
</evidence>
<feature type="signal peptide" evidence="10">
    <location>
        <begin position="1"/>
        <end position="23"/>
    </location>
</feature>
<evidence type="ECO:0000256" key="10">
    <source>
        <dbReference type="SAM" id="SignalP"/>
    </source>
</evidence>
<dbReference type="PANTHER" id="PTHR33562:SF18">
    <property type="entry name" value="BOUDIN-RELATED"/>
    <property type="match status" value="1"/>
</dbReference>
<comment type="subcellular location">
    <subcellularLocation>
        <location evidence="1">Membrane</location>
        <topology evidence="1">Lipid-anchor</topology>
        <topology evidence="1">GPI-anchor</topology>
    </subcellularLocation>
</comment>
<sequence length="148" mass="16161">MSSQKLTTVCIVLATFLIDIAFAVQCYQCESQQNSKCGLFFVPDDSMKIECTSAPRYLKPYLEGHSKEATGCMKQTMESKLGGVHTVRSCYYGDLANTEIGCQIDPNNVLMKLETCHVCSGDWCNSSVAMTPALAIIAVVLCLARIIS</sequence>
<evidence type="ECO:0000256" key="4">
    <source>
        <dbReference type="ARBA" id="ARBA00022729"/>
    </source>
</evidence>
<keyword evidence="8" id="KW-0449">Lipoprotein</keyword>
<keyword evidence="3 9" id="KW-0812">Transmembrane</keyword>
<keyword evidence="4 10" id="KW-0732">Signal</keyword>
<keyword evidence="6 9" id="KW-0472">Membrane</keyword>
<dbReference type="AlphaFoldDB" id="A0A1L8EI36"/>
<keyword evidence="5 9" id="KW-1133">Transmembrane helix</keyword>
<feature type="transmembrane region" description="Helical" evidence="9">
    <location>
        <begin position="128"/>
        <end position="147"/>
    </location>
</feature>
<feature type="chain" id="PRO_5012702097" evidence="10">
    <location>
        <begin position="24"/>
        <end position="148"/>
    </location>
</feature>
<reference evidence="11" key="1">
    <citation type="submission" date="2017-01" db="EMBL/GenBank/DDBJ databases">
        <title>An insight into the sialome and mialome of the horn fly, Haematobia irritans.</title>
        <authorList>
            <person name="Breijo M."/>
            <person name="Boiani M."/>
            <person name="Ures X."/>
            <person name="Rocha S."/>
            <person name="Sequeira M."/>
            <person name="Ribeiro J.M."/>
        </authorList>
    </citation>
    <scope>NUCLEOTIDE SEQUENCE</scope>
</reference>
<evidence type="ECO:0000256" key="5">
    <source>
        <dbReference type="ARBA" id="ARBA00022989"/>
    </source>
</evidence>
<evidence type="ECO:0000256" key="3">
    <source>
        <dbReference type="ARBA" id="ARBA00022692"/>
    </source>
</evidence>
<dbReference type="PANTHER" id="PTHR33562">
    <property type="entry name" value="ATILLA, ISOFORM B-RELATED-RELATED"/>
    <property type="match status" value="1"/>
</dbReference>
<accession>A0A1L8EI36</accession>
<dbReference type="Pfam" id="PF17064">
    <property type="entry name" value="QVR"/>
    <property type="match status" value="1"/>
</dbReference>
<dbReference type="GO" id="GO:0098552">
    <property type="term" value="C:side of membrane"/>
    <property type="evidence" value="ECO:0007669"/>
    <property type="project" value="UniProtKB-KW"/>
</dbReference>
<dbReference type="GO" id="GO:0030431">
    <property type="term" value="P:sleep"/>
    <property type="evidence" value="ECO:0007669"/>
    <property type="project" value="InterPro"/>
</dbReference>
<evidence type="ECO:0000256" key="2">
    <source>
        <dbReference type="ARBA" id="ARBA00022622"/>
    </source>
</evidence>
<proteinExistence type="predicted"/>
<dbReference type="InterPro" id="IPR050975">
    <property type="entry name" value="Sleep_regulator"/>
</dbReference>
<evidence type="ECO:0000256" key="7">
    <source>
        <dbReference type="ARBA" id="ARBA00023180"/>
    </source>
</evidence>
<dbReference type="InterPro" id="IPR031424">
    <property type="entry name" value="QVR-like"/>
</dbReference>
<evidence type="ECO:0000256" key="1">
    <source>
        <dbReference type="ARBA" id="ARBA00004589"/>
    </source>
</evidence>
<evidence type="ECO:0000313" key="11">
    <source>
        <dbReference type="EMBL" id="JAV18315.1"/>
    </source>
</evidence>
<keyword evidence="7" id="KW-0325">Glycoprotein</keyword>
<dbReference type="EMBL" id="GFDG01000484">
    <property type="protein sequence ID" value="JAV18315.1"/>
    <property type="molecule type" value="Transcribed_RNA"/>
</dbReference>
<organism evidence="11">
    <name type="scientific">Haematobia irritans</name>
    <name type="common">Horn fly</name>
    <name type="synonym">Conops irritans</name>
    <dbReference type="NCBI Taxonomy" id="7368"/>
    <lineage>
        <taxon>Eukaryota</taxon>
        <taxon>Metazoa</taxon>
        <taxon>Ecdysozoa</taxon>
        <taxon>Arthropoda</taxon>
        <taxon>Hexapoda</taxon>
        <taxon>Insecta</taxon>
        <taxon>Pterygota</taxon>
        <taxon>Neoptera</taxon>
        <taxon>Endopterygota</taxon>
        <taxon>Diptera</taxon>
        <taxon>Brachycera</taxon>
        <taxon>Muscomorpha</taxon>
        <taxon>Muscoidea</taxon>
        <taxon>Muscidae</taxon>
        <taxon>Haematobia</taxon>
    </lineage>
</organism>